<evidence type="ECO:0000313" key="2">
    <source>
        <dbReference type="Proteomes" id="UP000196258"/>
    </source>
</evidence>
<dbReference type="InterPro" id="IPR039498">
    <property type="entry name" value="NTP_transf_5"/>
</dbReference>
<accession>A0A1Y4QKA8</accession>
<protein>
    <recommendedName>
        <fullName evidence="3">Nucleotidyltransferase family protein</fullName>
    </recommendedName>
</protein>
<proteinExistence type="predicted"/>
<sequence length="411" mass="48647">MEKVQATLMHIISCFMHDTDFQLSNQLTKENWQELYELSKIHSLLPVTYETIKTNESFLKTDKAFKQKWQDESTSLVVKQIQLSNAFLNIYQKIKNNNIDCIVTKGIVLRELYSKKEWRVSGDEDIIIKKEDFNKVCQILLDNHYQVVNEVISDNVQVTTFIDPVSTLTIELHLQLFGNDTYLGFLNKYFENIFVNSKYIEIDGVSIQVMNEFDQLFYLICHCFKHFINNGVGLRQLMDIGMYSIKNYEFVDWDKLFNYANEFNISTFIHCIYSVLEDFYNVKMRDINYPKHLIDKLDYTDFLDDIFDSGVFGLSTKERVYSNLMTRRVLNEQNKKTSLISLIFPSAKNLRAGYPILYDKPYLLPYVWIKRMKGFINRYKCSKKETDLDMKKAIELGNKRISLLKKYKIIK</sequence>
<organism evidence="1 2">
    <name type="scientific">Thomasclavelia spiroformis</name>
    <dbReference type="NCBI Taxonomy" id="29348"/>
    <lineage>
        <taxon>Bacteria</taxon>
        <taxon>Bacillati</taxon>
        <taxon>Bacillota</taxon>
        <taxon>Erysipelotrichia</taxon>
        <taxon>Erysipelotrichales</taxon>
        <taxon>Coprobacillaceae</taxon>
        <taxon>Thomasclavelia</taxon>
    </lineage>
</organism>
<gene>
    <name evidence="1" type="ORF">B5E91_04605</name>
</gene>
<name>A0A1Y4QKA8_9FIRM</name>
<dbReference type="EMBL" id="NFLB01000004">
    <property type="protein sequence ID" value="OUQ05698.1"/>
    <property type="molecule type" value="Genomic_DNA"/>
</dbReference>
<comment type="caution">
    <text evidence="1">The sequence shown here is derived from an EMBL/GenBank/DDBJ whole genome shotgun (WGS) entry which is preliminary data.</text>
</comment>
<dbReference type="RefSeq" id="WP_087255586.1">
    <property type="nucleotide sequence ID" value="NZ_CAUFBS010000044.1"/>
</dbReference>
<dbReference type="Proteomes" id="UP000196258">
    <property type="component" value="Unassembled WGS sequence"/>
</dbReference>
<dbReference type="AlphaFoldDB" id="A0A1Y4QKA8"/>
<evidence type="ECO:0000313" key="1">
    <source>
        <dbReference type="EMBL" id="OUQ05698.1"/>
    </source>
</evidence>
<reference evidence="2" key="1">
    <citation type="submission" date="2017-04" db="EMBL/GenBank/DDBJ databases">
        <title>Function of individual gut microbiota members based on whole genome sequencing of pure cultures obtained from chicken caecum.</title>
        <authorList>
            <person name="Medvecky M."/>
            <person name="Cejkova D."/>
            <person name="Polansky O."/>
            <person name="Karasova D."/>
            <person name="Kubasova T."/>
            <person name="Cizek A."/>
            <person name="Rychlik I."/>
        </authorList>
    </citation>
    <scope>NUCLEOTIDE SEQUENCE [LARGE SCALE GENOMIC DNA]</scope>
    <source>
        <strain evidence="2">An149</strain>
    </source>
</reference>
<evidence type="ECO:0008006" key="3">
    <source>
        <dbReference type="Google" id="ProtNLM"/>
    </source>
</evidence>
<dbReference type="Pfam" id="PF14907">
    <property type="entry name" value="NTP_transf_5"/>
    <property type="match status" value="1"/>
</dbReference>